<dbReference type="Gene3D" id="3.50.7.10">
    <property type="entry name" value="GroEL"/>
    <property type="match status" value="1"/>
</dbReference>
<dbReference type="CDD" id="cd03340">
    <property type="entry name" value="TCP1_eta"/>
    <property type="match status" value="1"/>
</dbReference>
<dbReference type="PROSITE" id="PS00995">
    <property type="entry name" value="TCP1_3"/>
    <property type="match status" value="1"/>
</dbReference>
<evidence type="ECO:0000313" key="13">
    <source>
        <dbReference type="EMBL" id="CAD8677682.1"/>
    </source>
</evidence>
<evidence type="ECO:0000256" key="1">
    <source>
        <dbReference type="ARBA" id="ARBA00004496"/>
    </source>
</evidence>
<dbReference type="Pfam" id="PF00118">
    <property type="entry name" value="Cpn60_TCP1"/>
    <property type="match status" value="1"/>
</dbReference>
<dbReference type="InterPro" id="IPR002194">
    <property type="entry name" value="Chaperonin_TCP-1_CS"/>
</dbReference>
<dbReference type="PRINTS" id="PR00304">
    <property type="entry name" value="TCOMPLEXTCP1"/>
</dbReference>
<dbReference type="Gene3D" id="1.10.560.10">
    <property type="entry name" value="GroEL-like equatorial domain"/>
    <property type="match status" value="1"/>
</dbReference>
<dbReference type="InterPro" id="IPR017998">
    <property type="entry name" value="Chaperone_TCP-1"/>
</dbReference>
<dbReference type="InterPro" id="IPR027410">
    <property type="entry name" value="TCP-1-like_intermed_sf"/>
</dbReference>
<dbReference type="NCBIfam" id="NF041082">
    <property type="entry name" value="thermosome_alpha"/>
    <property type="match status" value="1"/>
</dbReference>
<comment type="subunit">
    <text evidence="11">Heterooligomeric complex that forms two stacked rings.</text>
</comment>
<organism evidence="13">
    <name type="scientific">Chlamydomonas leiostraca</name>
    <dbReference type="NCBI Taxonomy" id="1034604"/>
    <lineage>
        <taxon>Eukaryota</taxon>
        <taxon>Viridiplantae</taxon>
        <taxon>Chlorophyta</taxon>
        <taxon>core chlorophytes</taxon>
        <taxon>Chlorophyceae</taxon>
        <taxon>CS clade</taxon>
        <taxon>Chlamydomonadales</taxon>
        <taxon>Chlamydomonadaceae</taxon>
        <taxon>Chlamydomonas</taxon>
    </lineage>
</organism>
<sequence>MMPGFGMQPQIILLKEGTDTSQGKAQLISNINACMAVVDTVRTTLGPRGMDKLIYNDRGQVTISNDGATIMKLLEIVHPAAKSLVDVSLAQDAEVGDGTTSVVILAGEFLKEAKPFVEEGVHPRSIIKAFRIASQLAVQKVRDLSVSLEGKSDEEKRSLLKKCAMTTLNSKLVSGEKEFFAQMVVDAVSKLDPHTLDLKMIGIKKVTGGGLRDSFLVDGVAFKKTFSYAGFEQQPKSFVNPKILLLNIELELKAEKENAEIRLDDPAMYQSIVDAEWNIIYDKLAKCVASGASIVLSRLAIGDLATQYFADRGIFCAGRVEAGDIDRVQKATGARTQTTVNNLDVTALGTCERFEEKQVGAERYNLFMGCPQARTATIVLRGGSEQFIDEADRSLHDAIMIVRRALKHAEVVPGGGAIEMEVSKALREVALTHTSKSQLFIKAYAKALEVIPRQLCNNAGFDATDVLNQLRQKHAVADGSGRNIGVDVNTGGVVDTYAAFVWEPSLVKINALQSATEAACLILSVDETVRNPKSEVPDAMSGAGAAAAMGGGRGRGRGGMGGRGGRGMRR</sequence>
<dbReference type="InterPro" id="IPR002423">
    <property type="entry name" value="Cpn60/GroEL/TCP-1"/>
</dbReference>
<evidence type="ECO:0000256" key="10">
    <source>
        <dbReference type="RuleBase" id="RU004187"/>
    </source>
</evidence>
<dbReference type="PROSITE" id="PS00751">
    <property type="entry name" value="TCP1_2"/>
    <property type="match status" value="1"/>
</dbReference>
<dbReference type="GO" id="GO:0005832">
    <property type="term" value="C:chaperonin-containing T-complex"/>
    <property type="evidence" value="ECO:0007669"/>
    <property type="project" value="UniProtKB-ARBA"/>
</dbReference>
<dbReference type="InterPro" id="IPR027413">
    <property type="entry name" value="GROEL-like_equatorial_sf"/>
</dbReference>
<dbReference type="InterPro" id="IPR027409">
    <property type="entry name" value="GroEL-like_apical_dom_sf"/>
</dbReference>
<evidence type="ECO:0000256" key="7">
    <source>
        <dbReference type="ARBA" id="ARBA00023186"/>
    </source>
</evidence>
<evidence type="ECO:0000256" key="5">
    <source>
        <dbReference type="ARBA" id="ARBA00022741"/>
    </source>
</evidence>
<keyword evidence="5 10" id="KW-0547">Nucleotide-binding</keyword>
<protein>
    <recommendedName>
        <fullName evidence="3 11">T-complex protein 1 subunit eta</fullName>
        <shortName evidence="11">TCP-1-eta</shortName>
    </recommendedName>
    <alternativeName>
        <fullName evidence="9 11">CCT-eta</fullName>
    </alternativeName>
</protein>
<dbReference type="GO" id="GO:0140662">
    <property type="term" value="F:ATP-dependent protein folding chaperone"/>
    <property type="evidence" value="ECO:0007669"/>
    <property type="project" value="InterPro"/>
</dbReference>
<dbReference type="InterPro" id="IPR012720">
    <property type="entry name" value="Chap_CCT_eta"/>
</dbReference>
<dbReference type="FunFam" id="1.10.560.10:FF:000017">
    <property type="entry name" value="T-complex protein 1 subunit eta"/>
    <property type="match status" value="1"/>
</dbReference>
<feature type="region of interest" description="Disordered" evidence="12">
    <location>
        <begin position="533"/>
        <end position="570"/>
    </location>
</feature>
<dbReference type="SUPFAM" id="SSF48592">
    <property type="entry name" value="GroEL equatorial domain-like"/>
    <property type="match status" value="1"/>
</dbReference>
<dbReference type="PROSITE" id="PS00750">
    <property type="entry name" value="TCP1_1"/>
    <property type="match status" value="1"/>
</dbReference>
<accession>A0A7S0RHV5</accession>
<proteinExistence type="inferred from homology"/>
<dbReference type="GO" id="GO:0005524">
    <property type="term" value="F:ATP binding"/>
    <property type="evidence" value="ECO:0007669"/>
    <property type="project" value="UniProtKB-KW"/>
</dbReference>
<evidence type="ECO:0000256" key="8">
    <source>
        <dbReference type="ARBA" id="ARBA00024677"/>
    </source>
</evidence>
<dbReference type="InterPro" id="IPR054827">
    <property type="entry name" value="thermosome_alpha"/>
</dbReference>
<dbReference type="SUPFAM" id="SSF52029">
    <property type="entry name" value="GroEL apical domain-like"/>
    <property type="match status" value="1"/>
</dbReference>
<dbReference type="NCBIfam" id="TIGR02345">
    <property type="entry name" value="chap_CCT_eta"/>
    <property type="match status" value="1"/>
</dbReference>
<evidence type="ECO:0000256" key="12">
    <source>
        <dbReference type="SAM" id="MobiDB-lite"/>
    </source>
</evidence>
<evidence type="ECO:0000256" key="9">
    <source>
        <dbReference type="ARBA" id="ARBA00032221"/>
    </source>
</evidence>
<comment type="similarity">
    <text evidence="2 10">Belongs to the TCP-1 chaperonin family.</text>
</comment>
<dbReference type="GO" id="GO:0051082">
    <property type="term" value="F:unfolded protein binding"/>
    <property type="evidence" value="ECO:0007669"/>
    <property type="project" value="InterPro"/>
</dbReference>
<keyword evidence="4 11" id="KW-0963">Cytoplasm</keyword>
<comment type="function">
    <text evidence="8 11">Molecular chaperone; assists the folding of proteins upon ATP hydrolysis. Known to play a role, in vitro, in the folding of actin and tubulin.</text>
</comment>
<reference evidence="13" key="1">
    <citation type="submission" date="2021-01" db="EMBL/GenBank/DDBJ databases">
        <authorList>
            <person name="Corre E."/>
            <person name="Pelletier E."/>
            <person name="Niang G."/>
            <person name="Scheremetjew M."/>
            <person name="Finn R."/>
            <person name="Kale V."/>
            <person name="Holt S."/>
            <person name="Cochrane G."/>
            <person name="Meng A."/>
            <person name="Brown T."/>
            <person name="Cohen L."/>
        </authorList>
    </citation>
    <scope>NUCLEOTIDE SEQUENCE</scope>
    <source>
        <strain evidence="13">SAG 11-49</strain>
    </source>
</reference>
<dbReference type="FunFam" id="3.30.260.10:FF:000022">
    <property type="entry name" value="T-complex protein 1 subunit eta"/>
    <property type="match status" value="1"/>
</dbReference>
<name>A0A7S0RHV5_9CHLO</name>
<dbReference type="Gene3D" id="3.30.260.10">
    <property type="entry name" value="TCP-1-like chaperonin intermediate domain"/>
    <property type="match status" value="1"/>
</dbReference>
<dbReference type="PANTHER" id="PTHR11353">
    <property type="entry name" value="CHAPERONIN"/>
    <property type="match status" value="1"/>
</dbReference>
<evidence type="ECO:0000256" key="2">
    <source>
        <dbReference type="ARBA" id="ARBA00008020"/>
    </source>
</evidence>
<dbReference type="InterPro" id="IPR053374">
    <property type="entry name" value="TCP-1_chaperonin"/>
</dbReference>
<evidence type="ECO:0000256" key="4">
    <source>
        <dbReference type="ARBA" id="ARBA00022490"/>
    </source>
</evidence>
<evidence type="ECO:0000256" key="3">
    <source>
        <dbReference type="ARBA" id="ARBA00015836"/>
    </source>
</evidence>
<dbReference type="SUPFAM" id="SSF54849">
    <property type="entry name" value="GroEL-intermediate domain like"/>
    <property type="match status" value="1"/>
</dbReference>
<dbReference type="EMBL" id="HBFB01014369">
    <property type="protein sequence ID" value="CAD8677682.1"/>
    <property type="molecule type" value="Transcribed_RNA"/>
</dbReference>
<comment type="subcellular location">
    <subcellularLocation>
        <location evidence="1 11">Cytoplasm</location>
    </subcellularLocation>
</comment>
<evidence type="ECO:0000256" key="6">
    <source>
        <dbReference type="ARBA" id="ARBA00022840"/>
    </source>
</evidence>
<dbReference type="FunFam" id="3.50.7.10:FF:000006">
    <property type="entry name" value="T-complex protein 1 subunit eta"/>
    <property type="match status" value="1"/>
</dbReference>
<dbReference type="GO" id="GO:0016887">
    <property type="term" value="F:ATP hydrolysis activity"/>
    <property type="evidence" value="ECO:0007669"/>
    <property type="project" value="InterPro"/>
</dbReference>
<keyword evidence="6 10" id="KW-0067">ATP-binding</keyword>
<feature type="compositionally biased region" description="Gly residues" evidence="12">
    <location>
        <begin position="549"/>
        <end position="570"/>
    </location>
</feature>
<dbReference type="FunFam" id="1.10.560.10:FF:000045">
    <property type="entry name" value="T-complex protein 1 subunit eta"/>
    <property type="match status" value="1"/>
</dbReference>
<keyword evidence="7 10" id="KW-0143">Chaperone</keyword>
<dbReference type="NCBIfam" id="NF041083">
    <property type="entry name" value="thermosome_beta"/>
    <property type="match status" value="1"/>
</dbReference>
<gene>
    <name evidence="13" type="ORF">CLEI1391_LOCUS8116</name>
</gene>
<dbReference type="AlphaFoldDB" id="A0A7S0RHV5"/>
<evidence type="ECO:0000256" key="11">
    <source>
        <dbReference type="RuleBase" id="RU365042"/>
    </source>
</evidence>